<feature type="domain" description="HMG box" evidence="6">
    <location>
        <begin position="1"/>
        <end position="36"/>
    </location>
</feature>
<name>A0A8B7SX70_HIPAR</name>
<reference evidence="8" key="1">
    <citation type="submission" date="2025-08" db="UniProtKB">
        <authorList>
            <consortium name="RefSeq"/>
        </authorList>
    </citation>
    <scope>IDENTIFICATION</scope>
    <source>
        <tissue evidence="8">Muscle</tissue>
    </source>
</reference>
<feature type="coiled-coil region" evidence="4">
    <location>
        <begin position="178"/>
        <end position="226"/>
    </location>
</feature>
<evidence type="ECO:0000256" key="3">
    <source>
        <dbReference type="PROSITE-ProRule" id="PRU00267"/>
    </source>
</evidence>
<keyword evidence="2 3" id="KW-0539">Nucleus</keyword>
<dbReference type="InterPro" id="IPR036910">
    <property type="entry name" value="HMG_box_dom_sf"/>
</dbReference>
<keyword evidence="1 3" id="KW-0238">DNA-binding</keyword>
<evidence type="ECO:0000259" key="6">
    <source>
        <dbReference type="PROSITE" id="PS50118"/>
    </source>
</evidence>
<accession>A0A8B7SX70</accession>
<evidence type="ECO:0000313" key="8">
    <source>
        <dbReference type="RefSeq" id="XP_019516683.1"/>
    </source>
</evidence>
<dbReference type="GO" id="GO:0003677">
    <property type="term" value="F:DNA binding"/>
    <property type="evidence" value="ECO:0007669"/>
    <property type="project" value="UniProtKB-UniRule"/>
</dbReference>
<keyword evidence="4" id="KW-0175">Coiled coil</keyword>
<evidence type="ECO:0000256" key="2">
    <source>
        <dbReference type="ARBA" id="ARBA00023242"/>
    </source>
</evidence>
<dbReference type="InterPro" id="IPR051965">
    <property type="entry name" value="ChromReg_NeuronalGeneExpr"/>
</dbReference>
<protein>
    <submittedName>
        <fullName evidence="8">Uncharacterized protein LOC109392574 isoform X2</fullName>
    </submittedName>
</protein>
<dbReference type="SUPFAM" id="SSF47095">
    <property type="entry name" value="HMG-box"/>
    <property type="match status" value="1"/>
</dbReference>
<dbReference type="AlphaFoldDB" id="A0A8B7SX70"/>
<dbReference type="OrthoDB" id="3213154at2759"/>
<organism evidence="7 8">
    <name type="scientific">Hipposideros armiger</name>
    <name type="common">Great Himalayan leaf-nosed bat</name>
    <dbReference type="NCBI Taxonomy" id="186990"/>
    <lineage>
        <taxon>Eukaryota</taxon>
        <taxon>Metazoa</taxon>
        <taxon>Chordata</taxon>
        <taxon>Craniata</taxon>
        <taxon>Vertebrata</taxon>
        <taxon>Euteleostomi</taxon>
        <taxon>Mammalia</taxon>
        <taxon>Eutheria</taxon>
        <taxon>Laurasiatheria</taxon>
        <taxon>Chiroptera</taxon>
        <taxon>Yinpterochiroptera</taxon>
        <taxon>Rhinolophoidea</taxon>
        <taxon>Hipposideridae</taxon>
        <taxon>Hipposideros</taxon>
    </lineage>
</organism>
<dbReference type="SUPFAM" id="SSF57667">
    <property type="entry name" value="beta-beta-alpha zinc fingers"/>
    <property type="match status" value="1"/>
</dbReference>
<dbReference type="Gene3D" id="1.10.30.10">
    <property type="entry name" value="High mobility group box domain"/>
    <property type="match status" value="1"/>
</dbReference>
<feature type="DNA-binding region" description="HMG box" evidence="3">
    <location>
        <begin position="1"/>
        <end position="36"/>
    </location>
</feature>
<dbReference type="PROSITE" id="PS50118">
    <property type="entry name" value="HMG_BOX_2"/>
    <property type="match status" value="1"/>
</dbReference>
<dbReference type="InterPro" id="IPR009071">
    <property type="entry name" value="HMG_box_dom"/>
</dbReference>
<sequence length="372" mass="41868">MLAAQWAQLSQKKKQRYIYEADEDKQRYIRELQAYQSSEAYRAFLQRQAAQKTRAQCGTPGSESESKCLDFLAIDGDENKDLYCRTCRQFFSSLHNKKEHLLGKQHLQTLTGEFEKDSAQCLKHPRPLEEEAGQNLNKGDSGEETECPGLPPLGALIPKKNFASLDLCFLQDFIFKLLKIKEFELRELRKTLERAQAKQMALQRQLAEFQNQQQRLEVELAGLKTSGLVLAKELENLNMVGMLSHFGLRVLDTGSICCSYDVGSSGEQMEDAVGSVTVQACSRERPSQGSHDRWKVLGVVPGQNKVKEAGFQKAFSDHWLQHYKCLRRQEGPQSCFDVQLFSVPATLCPVQFPLQPAIGNTLSTSCAPSPGL</sequence>
<keyword evidence="7" id="KW-1185">Reference proteome</keyword>
<dbReference type="InterPro" id="IPR036236">
    <property type="entry name" value="Znf_C2H2_sf"/>
</dbReference>
<dbReference type="GeneID" id="109392574"/>
<dbReference type="RefSeq" id="XP_019516683.1">
    <property type="nucleotide sequence ID" value="XM_019661138.1"/>
</dbReference>
<dbReference type="PANTHER" id="PTHR46040">
    <property type="entry name" value="HIGH MOBILITY GROUP PROTEIN 2"/>
    <property type="match status" value="1"/>
</dbReference>
<dbReference type="Gene3D" id="3.30.160.60">
    <property type="entry name" value="Classic Zinc Finger"/>
    <property type="match status" value="1"/>
</dbReference>
<feature type="region of interest" description="Disordered" evidence="5">
    <location>
        <begin position="126"/>
        <end position="145"/>
    </location>
</feature>
<dbReference type="GO" id="GO:0005634">
    <property type="term" value="C:nucleus"/>
    <property type="evidence" value="ECO:0007669"/>
    <property type="project" value="UniProtKB-UniRule"/>
</dbReference>
<dbReference type="Proteomes" id="UP000694851">
    <property type="component" value="Unplaced"/>
</dbReference>
<evidence type="ECO:0000256" key="1">
    <source>
        <dbReference type="ARBA" id="ARBA00023125"/>
    </source>
</evidence>
<dbReference type="PANTHER" id="PTHR46040:SF4">
    <property type="entry name" value="HMG BOX DOMAIN-CONTAINING PROTEIN"/>
    <property type="match status" value="1"/>
</dbReference>
<evidence type="ECO:0000313" key="7">
    <source>
        <dbReference type="Proteomes" id="UP000694851"/>
    </source>
</evidence>
<gene>
    <name evidence="8" type="primary">LOC109392574</name>
</gene>
<evidence type="ECO:0000256" key="5">
    <source>
        <dbReference type="SAM" id="MobiDB-lite"/>
    </source>
</evidence>
<evidence type="ECO:0000256" key="4">
    <source>
        <dbReference type="SAM" id="Coils"/>
    </source>
</evidence>
<proteinExistence type="predicted"/>
<dbReference type="GO" id="GO:0010468">
    <property type="term" value="P:regulation of gene expression"/>
    <property type="evidence" value="ECO:0007669"/>
    <property type="project" value="TreeGrafter"/>
</dbReference>